<dbReference type="GO" id="GO:0005737">
    <property type="term" value="C:cytoplasm"/>
    <property type="evidence" value="ECO:0007669"/>
    <property type="project" value="TreeGrafter"/>
</dbReference>
<comment type="similarity">
    <text evidence="1 6">Belongs to the cytochrome P450 family.</text>
</comment>
<dbReference type="PRINTS" id="PR00463">
    <property type="entry name" value="EP450I"/>
</dbReference>
<dbReference type="InterPro" id="IPR050182">
    <property type="entry name" value="Cytochrome_P450_fam2"/>
</dbReference>
<comment type="cofactor">
    <cofactor evidence="5">
        <name>heme</name>
        <dbReference type="ChEBI" id="CHEBI:30413"/>
    </cofactor>
</comment>
<dbReference type="GO" id="GO:0016712">
    <property type="term" value="F:oxidoreductase activity, acting on paired donors, with incorporation or reduction of molecular oxygen, reduced flavin or flavoprotein as one donor, and incorporation of one atom of oxygen"/>
    <property type="evidence" value="ECO:0007669"/>
    <property type="project" value="TreeGrafter"/>
</dbReference>
<evidence type="ECO:0000313" key="7">
    <source>
        <dbReference type="EMBL" id="GAV09190.1"/>
    </source>
</evidence>
<feature type="binding site" description="axial binding residue" evidence="5">
    <location>
        <position position="174"/>
    </location>
    <ligand>
        <name>heme</name>
        <dbReference type="ChEBI" id="CHEBI:30413"/>
    </ligand>
    <ligandPart>
        <name>Fe</name>
        <dbReference type="ChEBI" id="CHEBI:18248"/>
    </ligandPart>
</feature>
<sequence>MRISVSKRFGEMLQGMREPLLTNNLSETYRTFVAGFETTTTFLRWALVYMILKPQVQEKLQREIVSVIGPSRPPVVADLSNMPYTEAVMTEVFRITSFLPFGAPQCATEDVQFDGYTIPKGTEVWPLMCFHSMNAQVWGDPEVFRPERFLDKNGRLIKSWVEKVQPFSVGQRACLGKPLARMEVFIFFTTIMQHFTVSSSTTQARNQPLLSYSRPNLSR</sequence>
<gene>
    <name evidence="7" type="primary">RvY_18769</name>
    <name evidence="7" type="synonym">RvY_18769.2</name>
    <name evidence="7" type="ORF">RvY_18769-2</name>
</gene>
<dbReference type="Proteomes" id="UP000186922">
    <property type="component" value="Unassembled WGS sequence"/>
</dbReference>
<dbReference type="InterPro" id="IPR002401">
    <property type="entry name" value="Cyt_P450_E_grp-I"/>
</dbReference>
<evidence type="ECO:0000256" key="3">
    <source>
        <dbReference type="ARBA" id="ARBA00023004"/>
    </source>
</evidence>
<keyword evidence="8" id="KW-1185">Reference proteome</keyword>
<dbReference type="PROSITE" id="PS00086">
    <property type="entry name" value="CYTOCHROME_P450"/>
    <property type="match status" value="1"/>
</dbReference>
<evidence type="ECO:0000256" key="2">
    <source>
        <dbReference type="ARBA" id="ARBA00022723"/>
    </source>
</evidence>
<comment type="caution">
    <text evidence="7">The sequence shown here is derived from an EMBL/GenBank/DDBJ whole genome shotgun (WGS) entry which is preliminary data.</text>
</comment>
<accession>A0A1D1W6Z3</accession>
<dbReference type="GO" id="GO:0005506">
    <property type="term" value="F:iron ion binding"/>
    <property type="evidence" value="ECO:0007669"/>
    <property type="project" value="InterPro"/>
</dbReference>
<dbReference type="InterPro" id="IPR036396">
    <property type="entry name" value="Cyt_P450_sf"/>
</dbReference>
<evidence type="ECO:0000256" key="4">
    <source>
        <dbReference type="ARBA" id="ARBA00023033"/>
    </source>
</evidence>
<dbReference type="SUPFAM" id="SSF48264">
    <property type="entry name" value="Cytochrome P450"/>
    <property type="match status" value="1"/>
</dbReference>
<keyword evidence="2 5" id="KW-0479">Metal-binding</keyword>
<dbReference type="AlphaFoldDB" id="A0A1D1W6Z3"/>
<keyword evidence="5 6" id="KW-0349">Heme</keyword>
<dbReference type="InterPro" id="IPR017972">
    <property type="entry name" value="Cyt_P450_CS"/>
</dbReference>
<evidence type="ECO:0000256" key="5">
    <source>
        <dbReference type="PIRSR" id="PIRSR602401-1"/>
    </source>
</evidence>
<dbReference type="GO" id="GO:0008395">
    <property type="term" value="F:steroid hydroxylase activity"/>
    <property type="evidence" value="ECO:0007669"/>
    <property type="project" value="TreeGrafter"/>
</dbReference>
<proteinExistence type="inferred from homology"/>
<evidence type="ECO:0000256" key="6">
    <source>
        <dbReference type="RuleBase" id="RU000461"/>
    </source>
</evidence>
<dbReference type="GO" id="GO:0020037">
    <property type="term" value="F:heme binding"/>
    <property type="evidence" value="ECO:0007669"/>
    <property type="project" value="InterPro"/>
</dbReference>
<dbReference type="OrthoDB" id="1055148at2759"/>
<dbReference type="STRING" id="947166.A0A1D1W6Z3"/>
<evidence type="ECO:0000313" key="8">
    <source>
        <dbReference type="Proteomes" id="UP000186922"/>
    </source>
</evidence>
<keyword evidence="4 6" id="KW-0503">Monooxygenase</keyword>
<dbReference type="GO" id="GO:0006082">
    <property type="term" value="P:organic acid metabolic process"/>
    <property type="evidence" value="ECO:0007669"/>
    <property type="project" value="TreeGrafter"/>
</dbReference>
<protein>
    <recommendedName>
        <fullName evidence="9">Cytochrome P450</fullName>
    </recommendedName>
</protein>
<dbReference type="Pfam" id="PF00067">
    <property type="entry name" value="p450"/>
    <property type="match status" value="1"/>
</dbReference>
<organism evidence="7 8">
    <name type="scientific">Ramazzottius varieornatus</name>
    <name type="common">Water bear</name>
    <name type="synonym">Tardigrade</name>
    <dbReference type="NCBI Taxonomy" id="947166"/>
    <lineage>
        <taxon>Eukaryota</taxon>
        <taxon>Metazoa</taxon>
        <taxon>Ecdysozoa</taxon>
        <taxon>Tardigrada</taxon>
        <taxon>Eutardigrada</taxon>
        <taxon>Parachela</taxon>
        <taxon>Hypsibioidea</taxon>
        <taxon>Ramazzottiidae</taxon>
        <taxon>Ramazzottius</taxon>
    </lineage>
</organism>
<keyword evidence="6" id="KW-0560">Oxidoreductase</keyword>
<dbReference type="GO" id="GO:0006805">
    <property type="term" value="P:xenobiotic metabolic process"/>
    <property type="evidence" value="ECO:0007669"/>
    <property type="project" value="TreeGrafter"/>
</dbReference>
<reference evidence="7 8" key="1">
    <citation type="journal article" date="2016" name="Nat. Commun.">
        <title>Extremotolerant tardigrade genome and improved radiotolerance of human cultured cells by tardigrade-unique protein.</title>
        <authorList>
            <person name="Hashimoto T."/>
            <person name="Horikawa D.D."/>
            <person name="Saito Y."/>
            <person name="Kuwahara H."/>
            <person name="Kozuka-Hata H."/>
            <person name="Shin-I T."/>
            <person name="Minakuchi Y."/>
            <person name="Ohishi K."/>
            <person name="Motoyama A."/>
            <person name="Aizu T."/>
            <person name="Enomoto A."/>
            <person name="Kondo K."/>
            <person name="Tanaka S."/>
            <person name="Hara Y."/>
            <person name="Koshikawa S."/>
            <person name="Sagara H."/>
            <person name="Miura T."/>
            <person name="Yokobori S."/>
            <person name="Miyagawa K."/>
            <person name="Suzuki Y."/>
            <person name="Kubo T."/>
            <person name="Oyama M."/>
            <person name="Kohara Y."/>
            <person name="Fujiyama A."/>
            <person name="Arakawa K."/>
            <person name="Katayama T."/>
            <person name="Toyoda A."/>
            <person name="Kunieda T."/>
        </authorList>
    </citation>
    <scope>NUCLEOTIDE SEQUENCE [LARGE SCALE GENOMIC DNA]</scope>
    <source>
        <strain evidence="7 8">YOKOZUNA-1</strain>
    </source>
</reference>
<evidence type="ECO:0000256" key="1">
    <source>
        <dbReference type="ARBA" id="ARBA00010617"/>
    </source>
</evidence>
<keyword evidence="3 5" id="KW-0408">Iron</keyword>
<dbReference type="Gene3D" id="1.10.630.10">
    <property type="entry name" value="Cytochrome P450"/>
    <property type="match status" value="1"/>
</dbReference>
<evidence type="ECO:0008006" key="9">
    <source>
        <dbReference type="Google" id="ProtNLM"/>
    </source>
</evidence>
<dbReference type="PANTHER" id="PTHR24300">
    <property type="entry name" value="CYTOCHROME P450 508A4-RELATED"/>
    <property type="match status" value="1"/>
</dbReference>
<dbReference type="PRINTS" id="PR00385">
    <property type="entry name" value="P450"/>
</dbReference>
<name>A0A1D1W6Z3_RAMVA</name>
<dbReference type="EMBL" id="BDGG01000021">
    <property type="protein sequence ID" value="GAV09190.1"/>
    <property type="molecule type" value="Genomic_DNA"/>
</dbReference>
<dbReference type="PANTHER" id="PTHR24300:SF403">
    <property type="entry name" value="CYTOCHROME P450 306A1"/>
    <property type="match status" value="1"/>
</dbReference>
<dbReference type="InterPro" id="IPR001128">
    <property type="entry name" value="Cyt_P450"/>
</dbReference>